<organism evidence="2 3">
    <name type="scientific">Roseiconus lacunae</name>
    <dbReference type="NCBI Taxonomy" id="2605694"/>
    <lineage>
        <taxon>Bacteria</taxon>
        <taxon>Pseudomonadati</taxon>
        <taxon>Planctomycetota</taxon>
        <taxon>Planctomycetia</taxon>
        <taxon>Pirellulales</taxon>
        <taxon>Pirellulaceae</taxon>
        <taxon>Roseiconus</taxon>
    </lineage>
</organism>
<evidence type="ECO:0000259" key="1">
    <source>
        <dbReference type="Pfam" id="PF06439"/>
    </source>
</evidence>
<comment type="caution">
    <text evidence="2">The sequence shown here is derived from an EMBL/GenBank/DDBJ whole genome shotgun (WGS) entry which is preliminary data.</text>
</comment>
<evidence type="ECO:0000313" key="2">
    <source>
        <dbReference type="EMBL" id="MDM4014388.1"/>
    </source>
</evidence>
<reference evidence="2 3" key="1">
    <citation type="submission" date="2023-06" db="EMBL/GenBank/DDBJ databases">
        <title>Roseiconus lacunae JC819 isolated from Gulf of Mannar region, Tamil Nadu.</title>
        <authorList>
            <person name="Pk S."/>
            <person name="Ch S."/>
            <person name="Ch V.R."/>
        </authorList>
    </citation>
    <scope>NUCLEOTIDE SEQUENCE [LARGE SCALE GENOMIC DNA]</scope>
    <source>
        <strain evidence="2 3">JC819</strain>
    </source>
</reference>
<dbReference type="InterPro" id="IPR010496">
    <property type="entry name" value="AL/BT2_dom"/>
</dbReference>
<keyword evidence="3" id="KW-1185">Reference proteome</keyword>
<accession>A0ABT7PD34</accession>
<proteinExistence type="predicted"/>
<dbReference type="Proteomes" id="UP001239462">
    <property type="component" value="Unassembled WGS sequence"/>
</dbReference>
<protein>
    <submittedName>
        <fullName evidence="2">DUF1080 domain-containing protein</fullName>
    </submittedName>
</protein>
<dbReference type="EMBL" id="JASZZN010000002">
    <property type="protein sequence ID" value="MDM4014388.1"/>
    <property type="molecule type" value="Genomic_DNA"/>
</dbReference>
<dbReference type="Gene3D" id="2.60.120.560">
    <property type="entry name" value="Exo-inulinase, domain 1"/>
    <property type="match status" value="1"/>
</dbReference>
<name>A0ABT7PD34_9BACT</name>
<dbReference type="Pfam" id="PF06439">
    <property type="entry name" value="3keto-disac_hyd"/>
    <property type="match status" value="1"/>
</dbReference>
<sequence>MNGFYFTIRPFFGQVITMRHRISRFLRPALLIERLVFRNCVFVIAVSLATALTLTIPAATAEETSAESPDQAFQTLFDGKTLQGWEGDERWFSVRDGMIVAGSASESIPHNYFLCTEKRYQDFELVVEAKLVGKGNNAGVQFRTERLPDDTEVIGYQADIGWMQNGTCWGALYDESRRRKFLAEDQELAAKVVKKGQWNELRVVAKGKRIQIFLNGVRTVDYTEQDADIKQDGVIALQVHSGPQLEVLYRNVRLREL</sequence>
<evidence type="ECO:0000313" key="3">
    <source>
        <dbReference type="Proteomes" id="UP001239462"/>
    </source>
</evidence>
<feature type="domain" description="3-keto-alpha-glucoside-1,2-lyase/3-keto-2-hydroxy-glucal hydratase" evidence="1">
    <location>
        <begin position="73"/>
        <end position="255"/>
    </location>
</feature>
<gene>
    <name evidence="2" type="ORF">QTN89_03020</name>
</gene>
<dbReference type="RefSeq" id="WP_289162158.1">
    <property type="nucleotide sequence ID" value="NZ_JASZZN010000002.1"/>
</dbReference>